<feature type="region of interest" description="Disordered" evidence="1">
    <location>
        <begin position="40"/>
        <end position="162"/>
    </location>
</feature>
<dbReference type="PANTHER" id="PTHR14038">
    <property type="entry name" value="BAT2 HLA-B-ASSOCIATED TRANSCRIPT 2"/>
    <property type="match status" value="1"/>
</dbReference>
<feature type="compositionally biased region" description="Gly residues" evidence="1">
    <location>
        <begin position="1310"/>
        <end position="1321"/>
    </location>
</feature>
<feature type="compositionally biased region" description="Polar residues" evidence="1">
    <location>
        <begin position="1167"/>
        <end position="1187"/>
    </location>
</feature>
<feature type="compositionally biased region" description="Pro residues" evidence="1">
    <location>
        <begin position="324"/>
        <end position="338"/>
    </location>
</feature>
<feature type="compositionally biased region" description="Low complexity" evidence="1">
    <location>
        <begin position="808"/>
        <end position="823"/>
    </location>
</feature>
<organism evidence="2 3">
    <name type="scientific">Candidula unifasciata</name>
    <dbReference type="NCBI Taxonomy" id="100452"/>
    <lineage>
        <taxon>Eukaryota</taxon>
        <taxon>Metazoa</taxon>
        <taxon>Spiralia</taxon>
        <taxon>Lophotrochozoa</taxon>
        <taxon>Mollusca</taxon>
        <taxon>Gastropoda</taxon>
        <taxon>Heterobranchia</taxon>
        <taxon>Euthyneura</taxon>
        <taxon>Panpulmonata</taxon>
        <taxon>Eupulmonata</taxon>
        <taxon>Stylommatophora</taxon>
        <taxon>Helicina</taxon>
        <taxon>Helicoidea</taxon>
        <taxon>Geomitridae</taxon>
        <taxon>Candidula</taxon>
    </lineage>
</organism>
<feature type="compositionally biased region" description="Basic and acidic residues" evidence="1">
    <location>
        <begin position="256"/>
        <end position="320"/>
    </location>
</feature>
<feature type="region of interest" description="Disordered" evidence="1">
    <location>
        <begin position="425"/>
        <end position="650"/>
    </location>
</feature>
<proteinExistence type="predicted"/>
<sequence length="1725" mass="193707">SSASAGAQSNVGARSWNSVTGGVQKVGLVGHRSSLFQEEFPSLAQEEKHKEPVQTIKKEEVVKDIPYGPGPSLRPQNVASWREGGGRALPQPKPEEPASSSSSLNQTETQVNGPLMSGGSGAAAGLGADLPAQPPPPSLRPGSGHGPPRGSLPMGPPMAMPPPQYRGMLPPYMYGRMPPSGYPPNFPGYPRNPFPHDHRFRGPPNSMPVDRFGSEADDGKNRPAIVSEKALKDFDEMLKSDTLEGGWAGPQGDIDYSEKLVFSDDEEGSGHPRDRSRRDERRRPPEESLNKKESDSNKDKDQKEENNKEEQSSHHMREGWSHGMPPPHYRGGPLPPHPGMDARGWPPHMRPYDFMVPRGAPPYAFRLPPPMQMRGYGPSPPPPTTSSPNAVPPSKGSEDDDEVWRFKRRVNEGEINNAVERARLRREESEKRKDLEQKAAAAEKLRQLDERTRKKSDVKESDTEGRDSRGTSESSDRDIREPLQINKPPNSSTYSAQNDQADIRAYPRNVPPRFQKLQEPALQQEQHQKQPPSPGSGVPSGHPPGPPMSRGFRSGQGPPPPHYGQYDPRMWAGMPPHFHMDPRYGPRPPLDMQVYGPPVPRRHNEGHGSGSEGQDSESRHAEPYDRLDPRSAWMERGYPPHSGHFEEMRRVQYYERSYQGFEMERRDFKDVEQKPTAQQKDPFDEYSKGGDKEDHKSDRSSSKDPADWELDRSFSKESNKDDSIDQFDEDELNVKTDKDAFEQEEIAYTQSYRRDGRSGPTPKFRAYTSEELKQREASQKADLLAASCLPPVPHETKQSVQPKTVLASLKRSTSNMSSSSTVSSDKEKEKRSESPSESTIDRSQGLKKDGSKDVPKDEKSALDKENKPPEQPRPNAWEIKEQDSREKEDVKVVEHAKDTQEDHQQENLFEERGEDDDDHHLNSAPHQKKQDEEHIRDRRDRHEELSHRDRDRDRDYDRYSARGDRVRSMPSRGGREFVRGRGTSRGRGKATLRGGYNTHPDRARDYYSSGYEKGGQGSHRSGRQPPSFKKFDDEKGQREFDGGMPSRRKYGPADDLSDVSADDSPGVFIESGRADTARDKDSGGEKAHNEKEFIESPHQGQNDKNHNKEVIRGRDGNKDFKDLEHKNVWHQESKPPQEPSPAPLFQNAWVKGQPLLPDPPKSERVMSETNEATQKGNDRATNVWQQRMESRGPNADRGFSDSRGTDRHQDGSHRDDRDRDNRRRQDRNRRGDRDRDYYHGDDNSRNEQRERRDTNRDRDRRREKGGNADQHPDDHNGSYLPRGEPSRRGRGGSRGGRGGNRYSSATSSHGSGGGHGYGSQGANGEPKFPDGAGYQGGHVRNADRGRDGRDRRYPRRDGPRQEGRNPPAPRFRKGDGTYENRERGSSGRGQSSRGPDAGAAPSGAATKRPVLARQTSNEGEEWETASESSEPKNDLRESRENTIDNPSVKKDNSSQRLFSDRPNNHRMNNQDSRSGVECRGSQNRDHPQTQRNGAVPQSKPANGVAVSKTAAVSHKENVIYRVDGVLPTDPTAINNAINSMHTKKQNARKSDIDVAHKIVKTEQEKKDALANIDINNIAGVVVVDNMREVTNDDPNFLYENNDGFQEVTSKRTLKIKQRQIEAEQKKTEKAQKKRDQQNKAVARPKGVSPKSNRTNVKGNKLPPRLAKQKEQREKEKMLTIDVMPKIELWDNELANNMPTQPVSLDGTGADPGATISSSSVLEDNG</sequence>
<feature type="region of interest" description="Disordered" evidence="1">
    <location>
        <begin position="664"/>
        <end position="1503"/>
    </location>
</feature>
<feature type="compositionally biased region" description="Basic and acidic residues" evidence="1">
    <location>
        <begin position="878"/>
        <end position="911"/>
    </location>
</feature>
<feature type="compositionally biased region" description="Basic and acidic residues" evidence="1">
    <location>
        <begin position="824"/>
        <end position="834"/>
    </location>
</feature>
<feature type="non-terminal residue" evidence="2">
    <location>
        <position position="1"/>
    </location>
</feature>
<feature type="compositionally biased region" description="Basic and acidic residues" evidence="1">
    <location>
        <begin position="45"/>
        <end position="63"/>
    </location>
</feature>
<feature type="compositionally biased region" description="Basic and acidic residues" evidence="1">
    <location>
        <begin position="1429"/>
        <end position="1463"/>
    </location>
</feature>
<reference evidence="2" key="1">
    <citation type="submission" date="2021-04" db="EMBL/GenBank/DDBJ databases">
        <authorList>
            <consortium name="Molecular Ecology Group"/>
        </authorList>
    </citation>
    <scope>NUCLEOTIDE SEQUENCE</scope>
</reference>
<feature type="compositionally biased region" description="Basic and acidic residues" evidence="1">
    <location>
        <begin position="681"/>
        <end position="723"/>
    </location>
</feature>
<dbReference type="GO" id="GO:0030154">
    <property type="term" value="P:cell differentiation"/>
    <property type="evidence" value="ECO:0007669"/>
    <property type="project" value="TreeGrafter"/>
</dbReference>
<feature type="compositionally biased region" description="Basic and acidic residues" evidence="1">
    <location>
        <begin position="425"/>
        <end position="481"/>
    </location>
</feature>
<evidence type="ECO:0000256" key="1">
    <source>
        <dbReference type="SAM" id="MobiDB-lite"/>
    </source>
</evidence>
<feature type="compositionally biased region" description="Basic and acidic residues" evidence="1">
    <location>
        <begin position="928"/>
        <end position="979"/>
    </location>
</feature>
<dbReference type="InterPro" id="IPR033184">
    <property type="entry name" value="PRRC2"/>
</dbReference>
<keyword evidence="3" id="KW-1185">Reference proteome</keyword>
<evidence type="ECO:0000313" key="3">
    <source>
        <dbReference type="Proteomes" id="UP000678393"/>
    </source>
</evidence>
<feature type="region of interest" description="Disordered" evidence="1">
    <location>
        <begin position="186"/>
        <end position="228"/>
    </location>
</feature>
<feature type="non-terminal residue" evidence="2">
    <location>
        <position position="1725"/>
    </location>
</feature>
<feature type="compositionally biased region" description="Basic and acidic residues" evidence="1">
    <location>
        <begin position="616"/>
        <end position="629"/>
    </location>
</feature>
<feature type="compositionally biased region" description="Basic and acidic residues" evidence="1">
    <location>
        <begin position="1198"/>
        <end position="1276"/>
    </location>
</feature>
<feature type="compositionally biased region" description="Basic and acidic residues" evidence="1">
    <location>
        <begin position="664"/>
        <end position="673"/>
    </location>
</feature>
<feature type="compositionally biased region" description="Basic and acidic residues" evidence="1">
    <location>
        <begin position="403"/>
        <end position="412"/>
    </location>
</feature>
<accession>A0A8S3ZPK6</accession>
<feature type="compositionally biased region" description="Basic and acidic residues" evidence="1">
    <location>
        <begin position="1029"/>
        <end position="1041"/>
    </location>
</feature>
<dbReference type="EMBL" id="CAJHNH020004668">
    <property type="protein sequence ID" value="CAG5131457.1"/>
    <property type="molecule type" value="Genomic_DNA"/>
</dbReference>
<feature type="compositionally biased region" description="Basic and acidic residues" evidence="1">
    <location>
        <begin position="844"/>
        <end position="870"/>
    </location>
</feature>
<dbReference type="OrthoDB" id="1939715at2759"/>
<evidence type="ECO:0000313" key="2">
    <source>
        <dbReference type="EMBL" id="CAG5131457.1"/>
    </source>
</evidence>
<protein>
    <recommendedName>
        <fullName evidence="4">BAT2 N-terminal domain-containing protein</fullName>
    </recommendedName>
</protein>
<feature type="region of interest" description="Disordered" evidence="1">
    <location>
        <begin position="1696"/>
        <end position="1725"/>
    </location>
</feature>
<feature type="compositionally biased region" description="Low complexity" evidence="1">
    <location>
        <begin position="140"/>
        <end position="153"/>
    </location>
</feature>
<feature type="compositionally biased region" description="Basic and acidic residues" evidence="1">
    <location>
        <begin position="732"/>
        <end position="741"/>
    </location>
</feature>
<dbReference type="PANTHER" id="PTHR14038:SF0">
    <property type="entry name" value="LP18708P"/>
    <property type="match status" value="1"/>
</dbReference>
<feature type="compositionally biased region" description="Low complexity" evidence="1">
    <location>
        <begin position="1388"/>
        <end position="1405"/>
    </location>
</feature>
<dbReference type="Proteomes" id="UP000678393">
    <property type="component" value="Unassembled WGS sequence"/>
</dbReference>
<feature type="compositionally biased region" description="Low complexity" evidence="1">
    <location>
        <begin position="1300"/>
        <end position="1309"/>
    </location>
</feature>
<feature type="compositionally biased region" description="Basic and acidic residues" evidence="1">
    <location>
        <begin position="1340"/>
        <end position="1363"/>
    </location>
</feature>
<gene>
    <name evidence="2" type="ORF">CUNI_LOCUS17015</name>
</gene>
<feature type="compositionally biased region" description="Basic and acidic residues" evidence="1">
    <location>
        <begin position="1072"/>
        <end position="1135"/>
    </location>
</feature>
<feature type="compositionally biased region" description="Basic and acidic residues" evidence="1">
    <location>
        <begin position="1372"/>
        <end position="1385"/>
    </location>
</feature>
<feature type="region of interest" description="Disordered" evidence="1">
    <location>
        <begin position="242"/>
        <end position="413"/>
    </location>
</feature>
<feature type="compositionally biased region" description="Basic and acidic residues" evidence="1">
    <location>
        <begin position="768"/>
        <end position="779"/>
    </location>
</feature>
<evidence type="ECO:0008006" key="4">
    <source>
        <dbReference type="Google" id="ProtNLM"/>
    </source>
</evidence>
<feature type="region of interest" description="Disordered" evidence="1">
    <location>
        <begin position="1620"/>
        <end position="1674"/>
    </location>
</feature>
<feature type="compositionally biased region" description="Basic and acidic residues" evidence="1">
    <location>
        <begin position="1620"/>
        <end position="1637"/>
    </location>
</feature>
<feature type="compositionally biased region" description="Polar residues" evidence="1">
    <location>
        <begin position="1714"/>
        <end position="1725"/>
    </location>
</feature>
<feature type="compositionally biased region" description="Polar residues" evidence="1">
    <location>
        <begin position="487"/>
        <end position="500"/>
    </location>
</feature>
<feature type="compositionally biased region" description="Basic and acidic residues" evidence="1">
    <location>
        <begin position="212"/>
        <end position="221"/>
    </location>
</feature>
<comment type="caution">
    <text evidence="2">The sequence shown here is derived from an EMBL/GenBank/DDBJ whole genome shotgun (WGS) entry which is preliminary data.</text>
</comment>
<name>A0A8S3ZPK6_9EUPU</name>